<gene>
    <name evidence="1" type="ORF">LAZ67_7000574</name>
</gene>
<proteinExistence type="predicted"/>
<accession>A0ABY6KM60</accession>
<dbReference type="InterPro" id="IPR050951">
    <property type="entry name" value="Retrovirus_Pol_polyprotein"/>
</dbReference>
<evidence type="ECO:0000313" key="1">
    <source>
        <dbReference type="EMBL" id="UYV69743.1"/>
    </source>
</evidence>
<organism evidence="1 2">
    <name type="scientific">Cordylochernes scorpioides</name>
    <dbReference type="NCBI Taxonomy" id="51811"/>
    <lineage>
        <taxon>Eukaryota</taxon>
        <taxon>Metazoa</taxon>
        <taxon>Ecdysozoa</taxon>
        <taxon>Arthropoda</taxon>
        <taxon>Chelicerata</taxon>
        <taxon>Arachnida</taxon>
        <taxon>Pseudoscorpiones</taxon>
        <taxon>Cheliferoidea</taxon>
        <taxon>Chernetidae</taxon>
        <taxon>Cordylochernes</taxon>
    </lineage>
</organism>
<dbReference type="SUPFAM" id="SSF56672">
    <property type="entry name" value="DNA/RNA polymerases"/>
    <property type="match status" value="1"/>
</dbReference>
<sequence>MPMKLGRKNGRTACLHKISIDANAIPKVQAIRKVPFALHEMFEKELQRMKRMGITQEVDEPTEWINSFTLVKKPNGQLRICLDPTELNKVINRTFSASDIR</sequence>
<dbReference type="Gene3D" id="3.10.10.10">
    <property type="entry name" value="HIV Type 1 Reverse Transcriptase, subunit A, domain 1"/>
    <property type="match status" value="1"/>
</dbReference>
<dbReference type="PANTHER" id="PTHR37984:SF7">
    <property type="entry name" value="INTEGRASE CATALYTIC DOMAIN-CONTAINING PROTEIN"/>
    <property type="match status" value="1"/>
</dbReference>
<name>A0ABY6KM60_9ARAC</name>
<evidence type="ECO:0000313" key="2">
    <source>
        <dbReference type="Proteomes" id="UP001235939"/>
    </source>
</evidence>
<protein>
    <submittedName>
        <fullName evidence="1">K02A2.6-like</fullName>
    </submittedName>
</protein>
<dbReference type="PANTHER" id="PTHR37984">
    <property type="entry name" value="PROTEIN CBG26694"/>
    <property type="match status" value="1"/>
</dbReference>
<keyword evidence="2" id="KW-1185">Reference proteome</keyword>
<reference evidence="1 2" key="1">
    <citation type="submission" date="2022-01" db="EMBL/GenBank/DDBJ databases">
        <title>A chromosomal length assembly of Cordylochernes scorpioides.</title>
        <authorList>
            <person name="Zeh D."/>
            <person name="Zeh J."/>
        </authorList>
    </citation>
    <scope>NUCLEOTIDE SEQUENCE [LARGE SCALE GENOMIC DNA]</scope>
    <source>
        <strain evidence="1">IN4F17</strain>
        <tissue evidence="1">Whole Body</tissue>
    </source>
</reference>
<dbReference type="EMBL" id="CP092869">
    <property type="protein sequence ID" value="UYV69743.1"/>
    <property type="molecule type" value="Genomic_DNA"/>
</dbReference>
<dbReference type="InterPro" id="IPR043502">
    <property type="entry name" value="DNA/RNA_pol_sf"/>
</dbReference>
<dbReference type="Proteomes" id="UP001235939">
    <property type="component" value="Chromosome 07"/>
</dbReference>